<organism evidence="3 4">
    <name type="scientific">Streptomyces misionensis</name>
    <dbReference type="NCBI Taxonomy" id="67331"/>
    <lineage>
        <taxon>Bacteria</taxon>
        <taxon>Bacillati</taxon>
        <taxon>Actinomycetota</taxon>
        <taxon>Actinomycetes</taxon>
        <taxon>Kitasatosporales</taxon>
        <taxon>Streptomycetaceae</taxon>
        <taxon>Streptomyces</taxon>
    </lineage>
</organism>
<accession>A0A1H4RN79</accession>
<dbReference type="GO" id="GO:0000150">
    <property type="term" value="F:DNA strand exchange activity"/>
    <property type="evidence" value="ECO:0007669"/>
    <property type="project" value="InterPro"/>
</dbReference>
<dbReference type="InterPro" id="IPR006119">
    <property type="entry name" value="Resolv_N"/>
</dbReference>
<dbReference type="SMART" id="SM00857">
    <property type="entry name" value="Resolvase"/>
    <property type="match status" value="1"/>
</dbReference>
<feature type="domain" description="Recombinase" evidence="2">
    <location>
        <begin position="156"/>
        <end position="269"/>
    </location>
</feature>
<dbReference type="InterPro" id="IPR025827">
    <property type="entry name" value="Zn_ribbon_recom_dom"/>
</dbReference>
<dbReference type="Proteomes" id="UP000182375">
    <property type="component" value="Unassembled WGS sequence"/>
</dbReference>
<dbReference type="RefSeq" id="WP_074991732.1">
    <property type="nucleotide sequence ID" value="NZ_FNTD01000004.1"/>
</dbReference>
<dbReference type="PANTHER" id="PTHR30461">
    <property type="entry name" value="DNA-INVERTASE FROM LAMBDOID PROPHAGE"/>
    <property type="match status" value="1"/>
</dbReference>
<evidence type="ECO:0000313" key="4">
    <source>
        <dbReference type="Proteomes" id="UP000182375"/>
    </source>
</evidence>
<dbReference type="Pfam" id="PF13408">
    <property type="entry name" value="Zn_ribbon_recom"/>
    <property type="match status" value="1"/>
</dbReference>
<dbReference type="PANTHER" id="PTHR30461:SF23">
    <property type="entry name" value="DNA RECOMBINASE-RELATED"/>
    <property type="match status" value="1"/>
</dbReference>
<protein>
    <submittedName>
        <fullName evidence="3">Site-specific DNA recombinase</fullName>
    </submittedName>
</protein>
<dbReference type="EMBL" id="FNTD01000004">
    <property type="protein sequence ID" value="SEC33297.1"/>
    <property type="molecule type" value="Genomic_DNA"/>
</dbReference>
<dbReference type="STRING" id="67331.SAMN04490357_1743"/>
<dbReference type="InterPro" id="IPR050639">
    <property type="entry name" value="SSR_resolvase"/>
</dbReference>
<dbReference type="GeneID" id="95510931"/>
<evidence type="ECO:0000313" key="3">
    <source>
        <dbReference type="EMBL" id="SEC33297.1"/>
    </source>
</evidence>
<gene>
    <name evidence="3" type="ORF">SAMN04490357_1743</name>
</gene>
<dbReference type="SUPFAM" id="SSF53041">
    <property type="entry name" value="Resolvase-like"/>
    <property type="match status" value="1"/>
</dbReference>
<dbReference type="CDD" id="cd00338">
    <property type="entry name" value="Ser_Recombinase"/>
    <property type="match status" value="1"/>
</dbReference>
<dbReference type="InterPro" id="IPR011109">
    <property type="entry name" value="DNA_bind_recombinase_dom"/>
</dbReference>
<feature type="coiled-coil region" evidence="1">
    <location>
        <begin position="375"/>
        <end position="433"/>
    </location>
</feature>
<dbReference type="PROSITE" id="PS51737">
    <property type="entry name" value="RECOMBINASE_DNA_BIND"/>
    <property type="match status" value="1"/>
</dbReference>
<dbReference type="Pfam" id="PF07508">
    <property type="entry name" value="Recombinase"/>
    <property type="match status" value="1"/>
</dbReference>
<dbReference type="InterPro" id="IPR036162">
    <property type="entry name" value="Resolvase-like_N_sf"/>
</dbReference>
<dbReference type="GO" id="GO:0003677">
    <property type="term" value="F:DNA binding"/>
    <property type="evidence" value="ECO:0007669"/>
    <property type="project" value="InterPro"/>
</dbReference>
<reference evidence="3 4" key="1">
    <citation type="submission" date="2016-10" db="EMBL/GenBank/DDBJ databases">
        <authorList>
            <person name="de Groot N.N."/>
        </authorList>
    </citation>
    <scope>NUCLEOTIDE SEQUENCE [LARGE SCALE GENOMIC DNA]</scope>
    <source>
        <strain evidence="3 4">DSM 40306</strain>
    </source>
</reference>
<dbReference type="Gene3D" id="3.40.50.1390">
    <property type="entry name" value="Resolvase, N-terminal catalytic domain"/>
    <property type="match status" value="1"/>
</dbReference>
<dbReference type="InterPro" id="IPR038109">
    <property type="entry name" value="DNA_bind_recomb_sf"/>
</dbReference>
<evidence type="ECO:0000256" key="1">
    <source>
        <dbReference type="SAM" id="Coils"/>
    </source>
</evidence>
<evidence type="ECO:0000259" key="2">
    <source>
        <dbReference type="PROSITE" id="PS51737"/>
    </source>
</evidence>
<dbReference type="AlphaFoldDB" id="A0A1H4RN79"/>
<name>A0A1H4RN79_9ACTN</name>
<keyword evidence="1" id="KW-0175">Coiled coil</keyword>
<dbReference type="Pfam" id="PF00239">
    <property type="entry name" value="Resolvase"/>
    <property type="match status" value="1"/>
</dbReference>
<dbReference type="Gene3D" id="3.90.1750.20">
    <property type="entry name" value="Putative Large Serine Recombinase, Chain B, Domain 2"/>
    <property type="match status" value="1"/>
</dbReference>
<proteinExistence type="predicted"/>
<sequence length="497" mass="55490">MEQEIDLYLRRSKITREGVEALTFKTQEERGRAWADQHGYHVRKVWKDNLSAWTDVKRPDFIKALGALRRKEVPALWCYAVDRFDRQGAGSVIQLLDSGARIIFDYERLDSAVQRDRERIISDAERAKTVSDLLSHRVRDTKQGQRRRGEWLGAAPFGLRKDKSGKLHHDKHWDTVVRLITDVADGHAPRAVAQRLTEARRESPRGGPWNASTVRRIVHNPVYEGWQVVAFSRKYTWPVAYRNEAGERVRVFADGVEPVPAELVARARRVHAGHQRGTLGSRVGKASHLLTDLLRCAGCGAKMPTSGRSYVCNGHAMGKPCPAPASAMKARIEEYVYAEWLAKVSSADVAAGDPLMIAVAERWAALTAPEETEAAHEALAAVKAAEAAIERLANDRAKGIYDGAMGKHFPRLVAEAEETLKEAQATADALTGRNVDLTMFDDDELLQQAWNGADLPMRRDLLRVAIDKITVTRADRRGAPFDGDARCTIEWATPEED</sequence>